<dbReference type="VEuPathDB" id="VectorBase:GBRI027081"/>
<feature type="domain" description="Peptidase S1" evidence="5">
    <location>
        <begin position="67"/>
        <end position="105"/>
    </location>
</feature>
<reference evidence="6" key="2">
    <citation type="submission" date="2020-05" db="UniProtKB">
        <authorList>
            <consortium name="EnsemblMetazoa"/>
        </authorList>
    </citation>
    <scope>IDENTIFICATION</scope>
    <source>
        <strain evidence="6">IAEA</strain>
    </source>
</reference>
<evidence type="ECO:0000256" key="1">
    <source>
        <dbReference type="ARBA" id="ARBA00022670"/>
    </source>
</evidence>
<evidence type="ECO:0000259" key="5">
    <source>
        <dbReference type="Pfam" id="PF00089"/>
    </source>
</evidence>
<accession>A0A1A9WPF9</accession>
<evidence type="ECO:0000313" key="7">
    <source>
        <dbReference type="Proteomes" id="UP000091820"/>
    </source>
</evidence>
<evidence type="ECO:0000313" key="6">
    <source>
        <dbReference type="EnsemblMetazoa" id="GBRI027081-PA"/>
    </source>
</evidence>
<evidence type="ECO:0000256" key="2">
    <source>
        <dbReference type="ARBA" id="ARBA00022801"/>
    </source>
</evidence>
<dbReference type="InterPro" id="IPR001254">
    <property type="entry name" value="Trypsin_dom"/>
</dbReference>
<dbReference type="PANTHER" id="PTHR24276:SF91">
    <property type="entry name" value="AT26814P-RELATED"/>
    <property type="match status" value="1"/>
</dbReference>
<dbReference type="AlphaFoldDB" id="A0A1A9WPF9"/>
<keyword evidence="2" id="KW-0378">Hydrolase</keyword>
<organism evidence="6 7">
    <name type="scientific">Glossina brevipalpis</name>
    <dbReference type="NCBI Taxonomy" id="37001"/>
    <lineage>
        <taxon>Eukaryota</taxon>
        <taxon>Metazoa</taxon>
        <taxon>Ecdysozoa</taxon>
        <taxon>Arthropoda</taxon>
        <taxon>Hexapoda</taxon>
        <taxon>Insecta</taxon>
        <taxon>Pterygota</taxon>
        <taxon>Neoptera</taxon>
        <taxon>Endopterygota</taxon>
        <taxon>Diptera</taxon>
        <taxon>Brachycera</taxon>
        <taxon>Muscomorpha</taxon>
        <taxon>Hippoboscoidea</taxon>
        <taxon>Glossinidae</taxon>
        <taxon>Glossina</taxon>
    </lineage>
</organism>
<dbReference type="InterPro" id="IPR009003">
    <property type="entry name" value="Peptidase_S1_PA"/>
</dbReference>
<protein>
    <recommendedName>
        <fullName evidence="5">Peptidase S1 domain-containing protein</fullName>
    </recommendedName>
</protein>
<dbReference type="GO" id="GO:0004252">
    <property type="term" value="F:serine-type endopeptidase activity"/>
    <property type="evidence" value="ECO:0007669"/>
    <property type="project" value="InterPro"/>
</dbReference>
<dbReference type="EnsemblMetazoa" id="GBRI027081-RA">
    <property type="protein sequence ID" value="GBRI027081-PA"/>
    <property type="gene ID" value="GBRI027081"/>
</dbReference>
<sequence length="207" mass="23748">MKPLAGNRKPNYDDVTEDYDTIFYYNNNDRNISDYSYKAILENAIDDDSHYVFLMSNNYTPVHRILNKYVVSIRLNRKHHCGGCIIRADLMLIAAHCFHFKHRMVPISDEILYGNYLISPLNDCKKNSGIICVISLNNTRLRAGLSDSDAPLICDVRATGVVSLDNKRPDVYADVYYFRNWINSNVAYKVTNNDFQVPAMSGRSNCE</sequence>
<evidence type="ECO:0000256" key="4">
    <source>
        <dbReference type="ARBA" id="ARBA00023157"/>
    </source>
</evidence>
<dbReference type="SUPFAM" id="SSF50494">
    <property type="entry name" value="Trypsin-like serine proteases"/>
    <property type="match status" value="1"/>
</dbReference>
<keyword evidence="1" id="KW-0645">Protease</keyword>
<dbReference type="PANTHER" id="PTHR24276">
    <property type="entry name" value="POLYSERASE-RELATED"/>
    <property type="match status" value="1"/>
</dbReference>
<dbReference type="GO" id="GO:0006508">
    <property type="term" value="P:proteolysis"/>
    <property type="evidence" value="ECO:0007669"/>
    <property type="project" value="UniProtKB-KW"/>
</dbReference>
<dbReference type="Proteomes" id="UP000091820">
    <property type="component" value="Unassembled WGS sequence"/>
</dbReference>
<name>A0A1A9WPF9_9MUSC</name>
<dbReference type="Gene3D" id="2.40.10.10">
    <property type="entry name" value="Trypsin-like serine proteases"/>
    <property type="match status" value="2"/>
</dbReference>
<dbReference type="InterPro" id="IPR050430">
    <property type="entry name" value="Peptidase_S1"/>
</dbReference>
<keyword evidence="4" id="KW-1015">Disulfide bond</keyword>
<dbReference type="STRING" id="37001.A0A1A9WPF9"/>
<keyword evidence="7" id="KW-1185">Reference proteome</keyword>
<proteinExistence type="predicted"/>
<keyword evidence="3" id="KW-0720">Serine protease</keyword>
<dbReference type="Pfam" id="PF00089">
    <property type="entry name" value="Trypsin"/>
    <property type="match status" value="1"/>
</dbReference>
<reference evidence="7" key="1">
    <citation type="submission" date="2014-03" db="EMBL/GenBank/DDBJ databases">
        <authorList>
            <person name="Aksoy S."/>
            <person name="Warren W."/>
            <person name="Wilson R.K."/>
        </authorList>
    </citation>
    <scope>NUCLEOTIDE SEQUENCE [LARGE SCALE GENOMIC DNA]</scope>
    <source>
        <strain evidence="7">IAEA</strain>
    </source>
</reference>
<evidence type="ECO:0000256" key="3">
    <source>
        <dbReference type="ARBA" id="ARBA00022825"/>
    </source>
</evidence>
<dbReference type="InterPro" id="IPR043504">
    <property type="entry name" value="Peptidase_S1_PA_chymotrypsin"/>
</dbReference>